<organism evidence="1">
    <name type="scientific">Anopheles darlingi</name>
    <name type="common">Mosquito</name>
    <dbReference type="NCBI Taxonomy" id="43151"/>
    <lineage>
        <taxon>Eukaryota</taxon>
        <taxon>Metazoa</taxon>
        <taxon>Ecdysozoa</taxon>
        <taxon>Arthropoda</taxon>
        <taxon>Hexapoda</taxon>
        <taxon>Insecta</taxon>
        <taxon>Pterygota</taxon>
        <taxon>Neoptera</taxon>
        <taxon>Endopterygota</taxon>
        <taxon>Diptera</taxon>
        <taxon>Nematocera</taxon>
        <taxon>Culicoidea</taxon>
        <taxon>Culicidae</taxon>
        <taxon>Anophelinae</taxon>
        <taxon>Anopheles</taxon>
    </lineage>
</organism>
<protein>
    <submittedName>
        <fullName evidence="1">Putative secreted protein</fullName>
    </submittedName>
</protein>
<sequence length="70" mass="8049">MYICVLLSSCFLFLYQALCAFLLFFLSLARSLSFFFSLSRSSALSHVTSCPRRMVARSVEKEKAKEENPR</sequence>
<evidence type="ECO:0000313" key="1">
    <source>
        <dbReference type="EMBL" id="MBW71446.1"/>
    </source>
</evidence>
<accession>A0A2M4D1M6</accession>
<dbReference type="EMBL" id="GGFL01007268">
    <property type="protein sequence ID" value="MBW71446.1"/>
    <property type="molecule type" value="Transcribed_RNA"/>
</dbReference>
<name>A0A2M4D1M6_ANODA</name>
<proteinExistence type="predicted"/>
<reference evidence="1" key="1">
    <citation type="submission" date="2018-01" db="EMBL/GenBank/DDBJ databases">
        <title>An insight into the sialome of Amazonian anophelines.</title>
        <authorList>
            <person name="Ribeiro J.M."/>
            <person name="Scarpassa V."/>
            <person name="Calvo E."/>
        </authorList>
    </citation>
    <scope>NUCLEOTIDE SEQUENCE</scope>
</reference>
<dbReference type="AlphaFoldDB" id="A0A2M4D1M6"/>